<dbReference type="InterPro" id="IPR039600">
    <property type="entry name" value="TANGO6/Rtp1"/>
</dbReference>
<dbReference type="Pfam" id="PF23565">
    <property type="entry name" value="ARM_TANGO6"/>
    <property type="match status" value="1"/>
</dbReference>
<feature type="non-terminal residue" evidence="4">
    <location>
        <position position="548"/>
    </location>
</feature>
<organism evidence="4 5">
    <name type="scientific">Acrasis kona</name>
    <dbReference type="NCBI Taxonomy" id="1008807"/>
    <lineage>
        <taxon>Eukaryota</taxon>
        <taxon>Discoba</taxon>
        <taxon>Heterolobosea</taxon>
        <taxon>Tetramitia</taxon>
        <taxon>Eutetramitia</taxon>
        <taxon>Acrasidae</taxon>
        <taxon>Acrasis</taxon>
    </lineage>
</organism>
<reference evidence="4 5" key="1">
    <citation type="submission" date="2024-03" db="EMBL/GenBank/DDBJ databases">
        <title>The Acrasis kona genome and developmental transcriptomes reveal deep origins of eukaryotic multicellular pathways.</title>
        <authorList>
            <person name="Sheikh S."/>
            <person name="Fu C.-J."/>
            <person name="Brown M.W."/>
            <person name="Baldauf S.L."/>
        </authorList>
    </citation>
    <scope>NUCLEOTIDE SEQUENCE [LARGE SCALE GENOMIC DNA]</scope>
    <source>
        <strain evidence="4 5">ATCC MYA-3509</strain>
    </source>
</reference>
<dbReference type="PANTHER" id="PTHR20959">
    <property type="entry name" value="TRANSPORT AND GOLGI ORGANIZATION PROTEIN 6 FAMILY MEMBER"/>
    <property type="match status" value="1"/>
</dbReference>
<gene>
    <name evidence="4" type="ORF">AKO1_012363</name>
</gene>
<accession>A0AAW2YYK8</accession>
<dbReference type="InterPro" id="IPR019451">
    <property type="entry name" value="Rtp1_C1"/>
</dbReference>
<dbReference type="InterPro" id="IPR016024">
    <property type="entry name" value="ARM-type_fold"/>
</dbReference>
<feature type="domain" description="RNA polymerase II assembly factor Rtp1 C-terminal" evidence="2">
    <location>
        <begin position="278"/>
        <end position="392"/>
    </location>
</feature>
<evidence type="ECO:0000256" key="1">
    <source>
        <dbReference type="ARBA" id="ARBA00005724"/>
    </source>
</evidence>
<dbReference type="Gene3D" id="1.25.10.10">
    <property type="entry name" value="Leucine-rich Repeat Variant"/>
    <property type="match status" value="2"/>
</dbReference>
<feature type="domain" description="TANGO6 HEAT repeat" evidence="3">
    <location>
        <begin position="2"/>
        <end position="103"/>
    </location>
</feature>
<comment type="similarity">
    <text evidence="1">Belongs to the Tango6 family.</text>
</comment>
<evidence type="ECO:0000313" key="4">
    <source>
        <dbReference type="EMBL" id="KAL0481746.1"/>
    </source>
</evidence>
<evidence type="ECO:0000259" key="3">
    <source>
        <dbReference type="Pfam" id="PF23565"/>
    </source>
</evidence>
<protein>
    <submittedName>
        <fullName evidence="4">Uncharacterized protein</fullName>
    </submittedName>
</protein>
<dbReference type="Proteomes" id="UP001431209">
    <property type="component" value="Unassembled WGS sequence"/>
</dbReference>
<evidence type="ECO:0000259" key="2">
    <source>
        <dbReference type="Pfam" id="PF10363"/>
    </source>
</evidence>
<sequence>MPILFQLYCFVTRTILNVKSSCEEIMTTYFKKSSRALDVIKKLLLFDDRKQQLRIEFCAGPNGGVCVKSHQHFHDDSIDRQQEEYDRYIHQAQCIIQLLKLIKNESVAGDLFMHLITQFTALKIRDRDDNIKLQSQLGIANESSLPTDTMLLLHSIQLMIQHMGVSIMKNTSQAIRLVKLLLLCRDQIPPSQDDHEQDESITMALGLLSAILNGAVPIQEQERVQLQDLIPILSSIRDDDQQVSEMCSACLLSIRTQSYTIHHDKGSNESDRIKMCIDNVLSDLKDPLLPIRAHGIMCLRNLVLKDGHHPIMKQQIESMLNIFVAHLKDDDSYVYLGAVQGLCALGDLYPDRIIPTLTRTYCEDGVGGGRLDATNACKVGEALVNVARRCGAVLPKHAHHFMRCMMTVVRNGGDDDLLRASALSNLSTLMALLRFAVHPYLVDVMSTVCLLLERPKSHSRQVKSACIHILSGLVNAMGKELRDVMHGHEQLMSDMVDVLHKVRHYDGDDVIRHDAGQVLEEIDAVEHMRLMPQMWLPGGDGDDGSGTL</sequence>
<dbReference type="InterPro" id="IPR057407">
    <property type="entry name" value="HEAT_TANGO6"/>
</dbReference>
<dbReference type="GO" id="GO:0009306">
    <property type="term" value="P:protein secretion"/>
    <property type="evidence" value="ECO:0007669"/>
    <property type="project" value="TreeGrafter"/>
</dbReference>
<keyword evidence="5" id="KW-1185">Reference proteome</keyword>
<proteinExistence type="inferred from homology"/>
<evidence type="ECO:0000313" key="5">
    <source>
        <dbReference type="Proteomes" id="UP001431209"/>
    </source>
</evidence>
<dbReference type="PANTHER" id="PTHR20959:SF1">
    <property type="entry name" value="TRANSPORT AND GOLGI ORGANIZATION PROTEIN 6 HOMOLOG"/>
    <property type="match status" value="1"/>
</dbReference>
<dbReference type="SUPFAM" id="SSF48371">
    <property type="entry name" value="ARM repeat"/>
    <property type="match status" value="1"/>
</dbReference>
<dbReference type="Pfam" id="PF10363">
    <property type="entry name" value="RTP1_C1"/>
    <property type="match status" value="1"/>
</dbReference>
<comment type="caution">
    <text evidence="4">The sequence shown here is derived from an EMBL/GenBank/DDBJ whole genome shotgun (WGS) entry which is preliminary data.</text>
</comment>
<name>A0AAW2YYK8_9EUKA</name>
<dbReference type="InterPro" id="IPR011989">
    <property type="entry name" value="ARM-like"/>
</dbReference>
<dbReference type="EMBL" id="JAOPGA020000789">
    <property type="protein sequence ID" value="KAL0481746.1"/>
    <property type="molecule type" value="Genomic_DNA"/>
</dbReference>
<dbReference type="AlphaFoldDB" id="A0AAW2YYK8"/>